<evidence type="ECO:0000313" key="1">
    <source>
        <dbReference type="EMBL" id="TWW72942.1"/>
    </source>
</evidence>
<comment type="caution">
    <text evidence="1">The sequence shown here is derived from an EMBL/GenBank/DDBJ whole genome shotgun (WGS) entry which is preliminary data.</text>
</comment>
<protein>
    <submittedName>
        <fullName evidence="1">Uncharacterized protein</fullName>
    </submittedName>
</protein>
<accession>A0A5C6NZH8</accession>
<reference evidence="1 2" key="1">
    <citation type="submission" date="2019-04" db="EMBL/GenBank/DDBJ databases">
        <title>Chromosome genome assembly for Takifugu flavidus.</title>
        <authorList>
            <person name="Xiao S."/>
        </authorList>
    </citation>
    <scope>NUCLEOTIDE SEQUENCE [LARGE SCALE GENOMIC DNA]</scope>
    <source>
        <strain evidence="1">HTHZ2018</strain>
        <tissue evidence="1">Muscle</tissue>
    </source>
</reference>
<dbReference type="AlphaFoldDB" id="A0A5C6NZH8"/>
<evidence type="ECO:0000313" key="2">
    <source>
        <dbReference type="Proteomes" id="UP000324091"/>
    </source>
</evidence>
<dbReference type="EMBL" id="RHFK02000007">
    <property type="protein sequence ID" value="TWW72942.1"/>
    <property type="molecule type" value="Genomic_DNA"/>
</dbReference>
<dbReference type="Proteomes" id="UP000324091">
    <property type="component" value="Chromosome 15"/>
</dbReference>
<proteinExistence type="predicted"/>
<name>A0A5C6NZH8_9TELE</name>
<keyword evidence="2" id="KW-1185">Reference proteome</keyword>
<organism evidence="1 2">
    <name type="scientific">Takifugu flavidus</name>
    <name type="common">sansaifugu</name>
    <dbReference type="NCBI Taxonomy" id="433684"/>
    <lineage>
        <taxon>Eukaryota</taxon>
        <taxon>Metazoa</taxon>
        <taxon>Chordata</taxon>
        <taxon>Craniata</taxon>
        <taxon>Vertebrata</taxon>
        <taxon>Euteleostomi</taxon>
        <taxon>Actinopterygii</taxon>
        <taxon>Neopterygii</taxon>
        <taxon>Teleostei</taxon>
        <taxon>Neoteleostei</taxon>
        <taxon>Acanthomorphata</taxon>
        <taxon>Eupercaria</taxon>
        <taxon>Tetraodontiformes</taxon>
        <taxon>Tetradontoidea</taxon>
        <taxon>Tetraodontidae</taxon>
        <taxon>Takifugu</taxon>
    </lineage>
</organism>
<sequence length="106" mass="11557">MSPEKRSVCTKGAGMEDAAAPSNWFIEFSVPVFGGIDMNTSKPSPNMLSPKTDEDLLRVKLVTNRSGSRQGQGGGEHICCSHRSSLAKKVRDLLMAVIRMFSTEQI</sequence>
<gene>
    <name evidence="1" type="ORF">D4764_15G0003360</name>
</gene>